<evidence type="ECO:0000313" key="2">
    <source>
        <dbReference type="Proteomes" id="UP000006620"/>
    </source>
</evidence>
<name>F8F7Z0_PAEMK</name>
<dbReference type="Proteomes" id="UP000006620">
    <property type="component" value="Chromosome"/>
</dbReference>
<reference evidence="1 2" key="2">
    <citation type="journal article" date="2013" name="Genome Announc.">
        <title>Genome Sequence of Growth-Improving Paenibacillus mucilaginosus Strain KNP414.</title>
        <authorList>
            <person name="Lu J.J."/>
            <person name="Wang J.F."/>
            <person name="Hu X.F."/>
        </authorList>
    </citation>
    <scope>NUCLEOTIDE SEQUENCE [LARGE SCALE GENOMIC DNA]</scope>
    <source>
        <strain evidence="1 2">KNP414</strain>
    </source>
</reference>
<sequence>MYKNPNYMGRDYKELVSGTELFAAALFQRPVHIWLSQPETERRLDCSGIIQGYDDDYVQIRGVRYSRTWCKFYVGKRIRA</sequence>
<dbReference type="EMBL" id="CP002869">
    <property type="protein sequence ID" value="AEI40894.1"/>
    <property type="molecule type" value="Genomic_DNA"/>
</dbReference>
<protein>
    <submittedName>
        <fullName evidence="1">Uncharacterized protein</fullName>
    </submittedName>
</protein>
<dbReference type="AlphaFoldDB" id="F8F7Z0"/>
<dbReference type="RefSeq" id="WP_013916055.1">
    <property type="nucleotide sequence ID" value="NC_015690.1"/>
</dbReference>
<evidence type="ECO:0000313" key="1">
    <source>
        <dbReference type="EMBL" id="AEI40894.1"/>
    </source>
</evidence>
<dbReference type="KEGG" id="pms:KNP414_02333"/>
<accession>F8F7Z0</accession>
<organism evidence="1 2">
    <name type="scientific">Paenibacillus mucilaginosus (strain KNP414)</name>
    <dbReference type="NCBI Taxonomy" id="1036673"/>
    <lineage>
        <taxon>Bacteria</taxon>
        <taxon>Bacillati</taxon>
        <taxon>Bacillota</taxon>
        <taxon>Bacilli</taxon>
        <taxon>Bacillales</taxon>
        <taxon>Paenibacillaceae</taxon>
        <taxon>Paenibacillus</taxon>
    </lineage>
</organism>
<reference evidence="2" key="1">
    <citation type="submission" date="2011-06" db="EMBL/GenBank/DDBJ databases">
        <title>Complete genome sequence of Paenibacillus mucilaginosus KNP414.</title>
        <authorList>
            <person name="Wang J."/>
            <person name="Hu S."/>
            <person name="Hu X."/>
            <person name="Zhang B."/>
            <person name="Dong D."/>
            <person name="Zhang S."/>
            <person name="Zhao K."/>
            <person name="Wu D."/>
        </authorList>
    </citation>
    <scope>NUCLEOTIDE SEQUENCE [LARGE SCALE GENOMIC DNA]</scope>
    <source>
        <strain evidence="2">KNP414</strain>
    </source>
</reference>
<proteinExistence type="predicted"/>
<gene>
    <name evidence="1" type="ordered locus">KNP414_02333</name>
</gene>
<dbReference type="HOGENOM" id="CLU_2586394_0_0_9"/>
<dbReference type="PATRIC" id="fig|1036673.3.peg.2102"/>